<comment type="caution">
    <text evidence="2">The sequence shown here is derived from an EMBL/GenBank/DDBJ whole genome shotgun (WGS) entry which is preliminary data.</text>
</comment>
<accession>A0AAV0L3Y2</accession>
<dbReference type="AlphaFoldDB" id="A0AAV0L3Y2"/>
<feature type="region of interest" description="Disordered" evidence="1">
    <location>
        <begin position="1"/>
        <end position="35"/>
    </location>
</feature>
<proteinExistence type="predicted"/>
<gene>
    <name evidence="2" type="ORF">LITE_LOCUS22107</name>
</gene>
<protein>
    <submittedName>
        <fullName evidence="2">Uncharacterized protein</fullName>
    </submittedName>
</protein>
<keyword evidence="3" id="KW-1185">Reference proteome</keyword>
<evidence type="ECO:0000313" key="2">
    <source>
        <dbReference type="EMBL" id="CAI0429399.1"/>
    </source>
</evidence>
<sequence>MREKSHQNNAPGPVSGVFVSINENTGTPPHGWWDKVSKSSTKEEYWANAPCSF</sequence>
<organism evidence="2 3">
    <name type="scientific">Linum tenue</name>
    <dbReference type="NCBI Taxonomy" id="586396"/>
    <lineage>
        <taxon>Eukaryota</taxon>
        <taxon>Viridiplantae</taxon>
        <taxon>Streptophyta</taxon>
        <taxon>Embryophyta</taxon>
        <taxon>Tracheophyta</taxon>
        <taxon>Spermatophyta</taxon>
        <taxon>Magnoliopsida</taxon>
        <taxon>eudicotyledons</taxon>
        <taxon>Gunneridae</taxon>
        <taxon>Pentapetalae</taxon>
        <taxon>rosids</taxon>
        <taxon>fabids</taxon>
        <taxon>Malpighiales</taxon>
        <taxon>Linaceae</taxon>
        <taxon>Linum</taxon>
    </lineage>
</organism>
<dbReference type="Proteomes" id="UP001154282">
    <property type="component" value="Unassembled WGS sequence"/>
</dbReference>
<reference evidence="2" key="1">
    <citation type="submission" date="2022-08" db="EMBL/GenBank/DDBJ databases">
        <authorList>
            <person name="Gutierrez-Valencia J."/>
        </authorList>
    </citation>
    <scope>NUCLEOTIDE SEQUENCE</scope>
</reference>
<name>A0AAV0L3Y2_9ROSI</name>
<evidence type="ECO:0000256" key="1">
    <source>
        <dbReference type="SAM" id="MobiDB-lite"/>
    </source>
</evidence>
<dbReference type="EMBL" id="CAMGYJ010000006">
    <property type="protein sequence ID" value="CAI0429399.1"/>
    <property type="molecule type" value="Genomic_DNA"/>
</dbReference>
<evidence type="ECO:0000313" key="3">
    <source>
        <dbReference type="Proteomes" id="UP001154282"/>
    </source>
</evidence>